<dbReference type="InterPro" id="IPR003764">
    <property type="entry name" value="GlcNAc_6-P_deAcase"/>
</dbReference>
<comment type="similarity">
    <text evidence="1 5">Belongs to the metallo-dependent hydrolases superfamily. NagA family.</text>
</comment>
<feature type="domain" description="Amidohydrolase-related" evidence="9">
    <location>
        <begin position="59"/>
        <end position="379"/>
    </location>
</feature>
<gene>
    <name evidence="10" type="ORF">F5897_001134</name>
</gene>
<evidence type="ECO:0000256" key="7">
    <source>
        <dbReference type="PIRSR" id="PIRSR038994-2"/>
    </source>
</evidence>
<evidence type="ECO:0000256" key="4">
    <source>
        <dbReference type="ARBA" id="ARBA00023277"/>
    </source>
</evidence>
<dbReference type="PIRSF" id="PIRSF038994">
    <property type="entry name" value="NagA"/>
    <property type="match status" value="1"/>
</dbReference>
<organism evidence="10 11">
    <name type="scientific">Canibacter oris</name>
    <dbReference type="NCBI Taxonomy" id="1365628"/>
    <lineage>
        <taxon>Bacteria</taxon>
        <taxon>Bacillati</taxon>
        <taxon>Actinomycetota</taxon>
        <taxon>Actinomycetes</taxon>
        <taxon>Micrococcales</taxon>
        <taxon>Microbacteriaceae</taxon>
        <taxon>Canibacter</taxon>
    </lineage>
</organism>
<evidence type="ECO:0000256" key="1">
    <source>
        <dbReference type="ARBA" id="ARBA00010716"/>
    </source>
</evidence>
<evidence type="ECO:0000313" key="11">
    <source>
        <dbReference type="Proteomes" id="UP000571183"/>
    </source>
</evidence>
<feature type="binding site" evidence="7">
    <location>
        <position position="262"/>
    </location>
    <ligand>
        <name>substrate</name>
    </ligand>
</feature>
<comment type="cofactor">
    <cofactor evidence="8">
        <name>a divalent metal cation</name>
        <dbReference type="ChEBI" id="CHEBI:60240"/>
    </cofactor>
    <text evidence="8">Binds 1 divalent metal cation per subunit.</text>
</comment>
<evidence type="ECO:0000256" key="8">
    <source>
        <dbReference type="PIRSR" id="PIRSR038994-3"/>
    </source>
</evidence>
<sequence length="410" mass="41667">MAVVLAGQLYCDLLPQDSRASRDEPLRNAWLQVVDGKIQAIGVGTPPAADTVVDFSDAIVAPAFIDMHVHGGGGHAFDEIAAAVDRAAVASRIAAAHQQGGTQKLIVSLVTANLEALCDRARASAELCASDDRFVGIHLEGPFLAPERRGAHDPQLLCHPTPEVISQLLEACGGYLKQITIAPELPGAMAAIKQLVAAGVRVAVGHSECDYRTAAAAFGAGATILTHAFNAMPGLQHRAPGPVAAAFDTPEVTLEVIADGEHVDPRMVRLLFENAPGRVALISDAMAAAGMPDGEYVLGALPVQVQHGLPRLLNADGSPGSIAGSTLRLLSAVNNVTAWGVPLGAALAAVTSVPAAALGIEHEAGRLRPGMSAQLTVLAPGAAAVPAAGAGTGGAGGSTLSLKALWNGVE</sequence>
<dbReference type="Proteomes" id="UP000571183">
    <property type="component" value="Unassembled WGS sequence"/>
</dbReference>
<dbReference type="GO" id="GO:0046872">
    <property type="term" value="F:metal ion binding"/>
    <property type="evidence" value="ECO:0007669"/>
    <property type="project" value="UniProtKB-KW"/>
</dbReference>
<dbReference type="InterPro" id="IPR032466">
    <property type="entry name" value="Metal_Hydrolase"/>
</dbReference>
<keyword evidence="4 5" id="KW-0119">Carbohydrate metabolism</keyword>
<feature type="binding site" evidence="7">
    <location>
        <begin position="322"/>
        <end position="324"/>
    </location>
    <ligand>
        <name>substrate</name>
    </ligand>
</feature>
<feature type="binding site" evidence="8">
    <location>
        <position position="140"/>
    </location>
    <ligand>
        <name>Zn(2+)</name>
        <dbReference type="ChEBI" id="CHEBI:29105"/>
    </ligand>
</feature>
<evidence type="ECO:0000256" key="2">
    <source>
        <dbReference type="ARBA" id="ARBA00022723"/>
    </source>
</evidence>
<dbReference type="GO" id="GO:0008448">
    <property type="term" value="F:N-acetylglucosamine-6-phosphate deacetylase activity"/>
    <property type="evidence" value="ECO:0007669"/>
    <property type="project" value="UniProtKB-EC"/>
</dbReference>
<dbReference type="InterPro" id="IPR006680">
    <property type="entry name" value="Amidohydro-rel"/>
</dbReference>
<feature type="binding site" evidence="8">
    <location>
        <position position="206"/>
    </location>
    <ligand>
        <name>Zn(2+)</name>
        <dbReference type="ChEBI" id="CHEBI:29105"/>
    </ligand>
</feature>
<dbReference type="EMBL" id="JACIFD010000010">
    <property type="protein sequence ID" value="MBB4071815.1"/>
    <property type="molecule type" value="Genomic_DNA"/>
</dbReference>
<feature type="binding site" evidence="7">
    <location>
        <position position="151"/>
    </location>
    <ligand>
        <name>substrate</name>
    </ligand>
</feature>
<dbReference type="NCBIfam" id="TIGR00221">
    <property type="entry name" value="nagA"/>
    <property type="match status" value="1"/>
</dbReference>
<evidence type="ECO:0000256" key="3">
    <source>
        <dbReference type="ARBA" id="ARBA00022801"/>
    </source>
</evidence>
<dbReference type="Gene3D" id="3.20.20.140">
    <property type="entry name" value="Metal-dependent hydrolases"/>
    <property type="match status" value="1"/>
</dbReference>
<feature type="active site" description="Proton donor/acceptor" evidence="6">
    <location>
        <position position="284"/>
    </location>
</feature>
<reference evidence="10" key="1">
    <citation type="submission" date="2020-08" db="EMBL/GenBank/DDBJ databases">
        <title>Sequencing the genomes of 1000 actinobacteria strains.</title>
        <authorList>
            <person name="Klenk H.-P."/>
        </authorList>
    </citation>
    <scope>NUCLEOTIDE SEQUENCE [LARGE SCALE GENOMIC DNA]</scope>
    <source>
        <strain evidence="10">DSM 27064</strain>
    </source>
</reference>
<evidence type="ECO:0000256" key="6">
    <source>
        <dbReference type="PIRSR" id="PIRSR038994-1"/>
    </source>
</evidence>
<dbReference type="SUPFAM" id="SSF51556">
    <property type="entry name" value="Metallo-dependent hydrolases"/>
    <property type="match status" value="1"/>
</dbReference>
<comment type="caution">
    <text evidence="10">The sequence shown here is derived from an EMBL/GenBank/DDBJ whole genome shotgun (WGS) entry which is preliminary data.</text>
</comment>
<dbReference type="SUPFAM" id="SSF51338">
    <property type="entry name" value="Composite domain of metallo-dependent hydrolases"/>
    <property type="match status" value="1"/>
</dbReference>
<dbReference type="Pfam" id="PF01979">
    <property type="entry name" value="Amidohydro_1"/>
    <property type="match status" value="1"/>
</dbReference>
<dbReference type="RefSeq" id="WP_183304800.1">
    <property type="nucleotide sequence ID" value="NZ_JACIFD010000010.1"/>
</dbReference>
<feature type="binding site" evidence="7">
    <location>
        <position position="238"/>
    </location>
    <ligand>
        <name>substrate</name>
    </ligand>
</feature>
<dbReference type="Gene3D" id="2.30.40.10">
    <property type="entry name" value="Urease, subunit C, domain 1"/>
    <property type="match status" value="1"/>
</dbReference>
<keyword evidence="3 5" id="KW-0378">Hydrolase</keyword>
<name>A0A840DJ89_9MICO</name>
<keyword evidence="11" id="KW-1185">Reference proteome</keyword>
<proteinExistence type="inferred from homology"/>
<accession>A0A840DJ89</accession>
<dbReference type="AlphaFoldDB" id="A0A840DJ89"/>
<evidence type="ECO:0000313" key="10">
    <source>
        <dbReference type="EMBL" id="MBB4071815.1"/>
    </source>
</evidence>
<feature type="binding site" evidence="8">
    <location>
        <position position="227"/>
    </location>
    <ligand>
        <name>Zn(2+)</name>
        <dbReference type="ChEBI" id="CHEBI:29105"/>
    </ligand>
</feature>
<dbReference type="GO" id="GO:0006046">
    <property type="term" value="P:N-acetylglucosamine catabolic process"/>
    <property type="evidence" value="ECO:0007669"/>
    <property type="project" value="TreeGrafter"/>
</dbReference>
<keyword evidence="2 8" id="KW-0479">Metal-binding</keyword>
<dbReference type="InterPro" id="IPR011059">
    <property type="entry name" value="Metal-dep_hydrolase_composite"/>
</dbReference>
<dbReference type="PANTHER" id="PTHR11113">
    <property type="entry name" value="N-ACETYLGLUCOSAMINE-6-PHOSPHATE DEACETYLASE"/>
    <property type="match status" value="1"/>
</dbReference>
<evidence type="ECO:0000259" key="9">
    <source>
        <dbReference type="Pfam" id="PF01979"/>
    </source>
</evidence>
<evidence type="ECO:0000256" key="5">
    <source>
        <dbReference type="PIRNR" id="PIRNR038994"/>
    </source>
</evidence>
<protein>
    <submittedName>
        <fullName evidence="10">N-acetylglucosamine-6-phosphate deacetylase</fullName>
        <ecNumber evidence="10">3.5.1.25</ecNumber>
    </submittedName>
</protein>
<dbReference type="PANTHER" id="PTHR11113:SF14">
    <property type="entry name" value="N-ACETYLGLUCOSAMINE-6-PHOSPHATE DEACETYLASE"/>
    <property type="match status" value="1"/>
</dbReference>
<dbReference type="EC" id="3.5.1.25" evidence="10"/>
<feature type="binding site" evidence="7">
    <location>
        <begin position="230"/>
        <end position="231"/>
    </location>
    <ligand>
        <name>substrate</name>
    </ligand>
</feature>